<proteinExistence type="predicted"/>
<gene>
    <name evidence="1" type="ORF">LTRI10_LOCUS34148</name>
</gene>
<organism evidence="1 2">
    <name type="scientific">Linum trigynum</name>
    <dbReference type="NCBI Taxonomy" id="586398"/>
    <lineage>
        <taxon>Eukaryota</taxon>
        <taxon>Viridiplantae</taxon>
        <taxon>Streptophyta</taxon>
        <taxon>Embryophyta</taxon>
        <taxon>Tracheophyta</taxon>
        <taxon>Spermatophyta</taxon>
        <taxon>Magnoliopsida</taxon>
        <taxon>eudicotyledons</taxon>
        <taxon>Gunneridae</taxon>
        <taxon>Pentapetalae</taxon>
        <taxon>rosids</taxon>
        <taxon>fabids</taxon>
        <taxon>Malpighiales</taxon>
        <taxon>Linaceae</taxon>
        <taxon>Linum</taxon>
    </lineage>
</organism>
<keyword evidence="2" id="KW-1185">Reference proteome</keyword>
<sequence>MSPREGVLRSEEQLGGHPGPLLQLLLVCHSDGRWRIQGVPYSRRKLVEGPVVVVEPPLQTEYEHEVAQFKPANLQPFGMVEFAQGLDLNIDRCQLAVVNLLYPSRLVELAI</sequence>
<name>A0AAV2F7D4_9ROSI</name>
<reference evidence="1 2" key="1">
    <citation type="submission" date="2024-04" db="EMBL/GenBank/DDBJ databases">
        <authorList>
            <person name="Fracassetti M."/>
        </authorList>
    </citation>
    <scope>NUCLEOTIDE SEQUENCE [LARGE SCALE GENOMIC DNA]</scope>
</reference>
<protein>
    <submittedName>
        <fullName evidence="1">Uncharacterized protein</fullName>
    </submittedName>
</protein>
<evidence type="ECO:0000313" key="1">
    <source>
        <dbReference type="EMBL" id="CAL1393580.1"/>
    </source>
</evidence>
<dbReference type="EMBL" id="OZ034819">
    <property type="protein sequence ID" value="CAL1393580.1"/>
    <property type="molecule type" value="Genomic_DNA"/>
</dbReference>
<dbReference type="Proteomes" id="UP001497516">
    <property type="component" value="Chromosome 6"/>
</dbReference>
<accession>A0AAV2F7D4</accession>
<evidence type="ECO:0000313" key="2">
    <source>
        <dbReference type="Proteomes" id="UP001497516"/>
    </source>
</evidence>
<dbReference type="AlphaFoldDB" id="A0AAV2F7D4"/>